<protein>
    <submittedName>
        <fullName evidence="4">RNA-binding protein Lsm2</fullName>
    </submittedName>
</protein>
<dbReference type="GO" id="GO:1990904">
    <property type="term" value="C:ribonucleoprotein complex"/>
    <property type="evidence" value="ECO:0007669"/>
    <property type="project" value="UniProtKB-KW"/>
</dbReference>
<dbReference type="SMART" id="SM00651">
    <property type="entry name" value="Sm"/>
    <property type="match status" value="1"/>
</dbReference>
<dbReference type="GO" id="GO:0003723">
    <property type="term" value="F:RNA binding"/>
    <property type="evidence" value="ECO:0007669"/>
    <property type="project" value="InterPro"/>
</dbReference>
<evidence type="ECO:0000313" key="5">
    <source>
        <dbReference type="Proteomes" id="UP000192050"/>
    </source>
</evidence>
<evidence type="ECO:0000256" key="1">
    <source>
        <dbReference type="ARBA" id="ARBA00006850"/>
    </source>
</evidence>
<dbReference type="InterPro" id="IPR047575">
    <property type="entry name" value="Sm"/>
</dbReference>
<dbReference type="AlphaFoldDB" id="A0A1V0N228"/>
<organism evidence="4 5">
    <name type="scientific">Ferroplasma acidiphilum</name>
    <dbReference type="NCBI Taxonomy" id="74969"/>
    <lineage>
        <taxon>Archaea</taxon>
        <taxon>Methanobacteriati</taxon>
        <taxon>Thermoplasmatota</taxon>
        <taxon>Thermoplasmata</taxon>
        <taxon>Thermoplasmatales</taxon>
        <taxon>Ferroplasmaceae</taxon>
        <taxon>Ferroplasma</taxon>
    </lineage>
</organism>
<name>A0A1V0N228_9ARCH</name>
<evidence type="ECO:0000256" key="2">
    <source>
        <dbReference type="ARBA" id="ARBA00023274"/>
    </source>
</evidence>
<dbReference type="STRING" id="74969.FAD_0221"/>
<dbReference type="InterPro" id="IPR001163">
    <property type="entry name" value="Sm_dom_euk/arc"/>
</dbReference>
<dbReference type="Proteomes" id="UP000192050">
    <property type="component" value="Chromosome"/>
</dbReference>
<dbReference type="PROSITE" id="PS52002">
    <property type="entry name" value="SM"/>
    <property type="match status" value="1"/>
</dbReference>
<evidence type="ECO:0000313" key="4">
    <source>
        <dbReference type="EMBL" id="ARD84146.1"/>
    </source>
</evidence>
<keyword evidence="5" id="KW-1185">Reference proteome</keyword>
<proteinExistence type="inferred from homology"/>
<accession>A0A1V0N228</accession>
<dbReference type="Gene3D" id="2.30.30.100">
    <property type="match status" value="1"/>
</dbReference>
<gene>
    <name evidence="4" type="primary">lsm2</name>
    <name evidence="4" type="ORF">FAD_0221</name>
</gene>
<comment type="similarity">
    <text evidence="1">Belongs to the snRNP Sm proteins family.</text>
</comment>
<feature type="domain" description="Sm" evidence="3">
    <location>
        <begin position="7"/>
        <end position="74"/>
    </location>
</feature>
<evidence type="ECO:0000259" key="3">
    <source>
        <dbReference type="PROSITE" id="PS52002"/>
    </source>
</evidence>
<reference evidence="4 5" key="1">
    <citation type="submission" date="2011-10" db="EMBL/GenBank/DDBJ databases">
        <title>Metabolic and evolutionary patterns in the extreme acidophile Ferroplasma acidiphilum.</title>
        <authorList>
            <person name="Golyshina O.V."/>
            <person name="Kozyavkin S.A."/>
            <person name="Tatusov R.L."/>
            <person name="Slesarev A.I."/>
            <person name="Golyshin P.N."/>
        </authorList>
    </citation>
    <scope>NUCLEOTIDE SEQUENCE [LARGE SCALE GENOMIC DNA]</scope>
    <source>
        <strain evidence="5">Y</strain>
    </source>
</reference>
<sequence>MNKMATLPMKMLEENLNKKVTLLLKDNRSLVGILAGYDEYMNMTLDDAEENGEVQRKIGKVIIRGSNVVRITTK</sequence>
<dbReference type="InterPro" id="IPR044641">
    <property type="entry name" value="Lsm7/SmG-like"/>
</dbReference>
<dbReference type="PANTHER" id="PTHR10553">
    <property type="entry name" value="SMALL NUCLEAR RIBONUCLEOPROTEIN"/>
    <property type="match status" value="1"/>
</dbReference>
<dbReference type="PANTHER" id="PTHR10553:SF5">
    <property type="entry name" value="U6 SNRNA-ASSOCIATED SM-LIKE PROTEIN LSM7"/>
    <property type="match status" value="1"/>
</dbReference>
<keyword evidence="2" id="KW-0687">Ribonucleoprotein</keyword>
<dbReference type="KEGG" id="fai:FAD_0221"/>
<dbReference type="Pfam" id="PF01423">
    <property type="entry name" value="LSM"/>
    <property type="match status" value="1"/>
</dbReference>
<dbReference type="SUPFAM" id="SSF50182">
    <property type="entry name" value="Sm-like ribonucleoproteins"/>
    <property type="match status" value="1"/>
</dbReference>
<dbReference type="InterPro" id="IPR010920">
    <property type="entry name" value="LSM_dom_sf"/>
</dbReference>
<dbReference type="EMBL" id="CP015363">
    <property type="protein sequence ID" value="ARD84146.1"/>
    <property type="molecule type" value="Genomic_DNA"/>
</dbReference>